<protein>
    <submittedName>
        <fullName evidence="1">Uncharacterized protein</fullName>
    </submittedName>
</protein>
<evidence type="ECO:0000313" key="1">
    <source>
        <dbReference type="EMBL" id="RFZ90674.1"/>
    </source>
</evidence>
<organism evidence="1 2">
    <name type="scientific">Mucilaginibacter conchicola</name>
    <dbReference type="NCBI Taxonomy" id="2303333"/>
    <lineage>
        <taxon>Bacteria</taxon>
        <taxon>Pseudomonadati</taxon>
        <taxon>Bacteroidota</taxon>
        <taxon>Sphingobacteriia</taxon>
        <taxon>Sphingobacteriales</taxon>
        <taxon>Sphingobacteriaceae</taxon>
        <taxon>Mucilaginibacter</taxon>
    </lineage>
</organism>
<evidence type="ECO:0000313" key="2">
    <source>
        <dbReference type="Proteomes" id="UP000264217"/>
    </source>
</evidence>
<comment type="caution">
    <text evidence="1">The sequence shown here is derived from an EMBL/GenBank/DDBJ whole genome shotgun (WGS) entry which is preliminary data.</text>
</comment>
<dbReference type="RefSeq" id="WP_117392880.1">
    <property type="nucleotide sequence ID" value="NZ_QWDC01000003.1"/>
</dbReference>
<dbReference type="Proteomes" id="UP000264217">
    <property type="component" value="Unassembled WGS sequence"/>
</dbReference>
<accession>A0A372NP13</accession>
<sequence length="114" mass="13211">MDPVAYYKPVKEAPVAPEGMKVVERSNSWRTLDDKTPVIVFRGLTYWVFAFKDNRFSYGVGAYDDTGHLVCEWQRHEDVRYVRDILIDPANRTFTFVGNNGKGDTVTWDLFILD</sequence>
<name>A0A372NP13_9SPHI</name>
<dbReference type="OrthoDB" id="785875at2"/>
<proteinExistence type="predicted"/>
<dbReference type="AlphaFoldDB" id="A0A372NP13"/>
<gene>
    <name evidence="1" type="ORF">D0C36_17065</name>
</gene>
<reference evidence="1 2" key="1">
    <citation type="submission" date="2018-08" db="EMBL/GenBank/DDBJ databases">
        <title>Mucilaginibacter sp. MYSH2.</title>
        <authorList>
            <person name="Seo T."/>
        </authorList>
    </citation>
    <scope>NUCLEOTIDE SEQUENCE [LARGE SCALE GENOMIC DNA]</scope>
    <source>
        <strain evidence="1 2">MYSH2</strain>
    </source>
</reference>
<keyword evidence="2" id="KW-1185">Reference proteome</keyword>
<dbReference type="EMBL" id="QWDC01000003">
    <property type="protein sequence ID" value="RFZ90674.1"/>
    <property type="molecule type" value="Genomic_DNA"/>
</dbReference>